<reference evidence="7 8" key="1">
    <citation type="journal article" date="2020" name="IScience">
        <title>Genome Sequencing of the Endangered Kingdonia uniflora (Circaeasteraceae, Ranunculales) Reveals Potential Mechanisms of Evolutionary Specialization.</title>
        <authorList>
            <person name="Sun Y."/>
            <person name="Deng T."/>
            <person name="Zhang A."/>
            <person name="Moore M.J."/>
            <person name="Landis J.B."/>
            <person name="Lin N."/>
            <person name="Zhang H."/>
            <person name="Zhang X."/>
            <person name="Huang J."/>
            <person name="Zhang X."/>
            <person name="Sun H."/>
            <person name="Wang H."/>
        </authorList>
    </citation>
    <scope>NUCLEOTIDE SEQUENCE [LARGE SCALE GENOMIC DNA]</scope>
    <source>
        <strain evidence="7">TB1705</strain>
        <tissue evidence="7">Leaf</tissue>
    </source>
</reference>
<keyword evidence="3" id="KW-0238">DNA-binding</keyword>
<keyword evidence="2" id="KW-0805">Transcription regulation</keyword>
<dbReference type="PANTHER" id="PTHR23072">
    <property type="entry name" value="PHOSPHATIDYLINOSITOL GLYCAN-RELATED"/>
    <property type="match status" value="1"/>
</dbReference>
<dbReference type="Proteomes" id="UP000541444">
    <property type="component" value="Unassembled WGS sequence"/>
</dbReference>
<comment type="subcellular location">
    <subcellularLocation>
        <location evidence="1">Nucleus</location>
    </subcellularLocation>
</comment>
<evidence type="ECO:0000256" key="3">
    <source>
        <dbReference type="ARBA" id="ARBA00023125"/>
    </source>
</evidence>
<dbReference type="SUPFAM" id="SSF101936">
    <property type="entry name" value="DNA-binding pseudobarrel domain"/>
    <property type="match status" value="1"/>
</dbReference>
<organism evidence="7 8">
    <name type="scientific">Kingdonia uniflora</name>
    <dbReference type="NCBI Taxonomy" id="39325"/>
    <lineage>
        <taxon>Eukaryota</taxon>
        <taxon>Viridiplantae</taxon>
        <taxon>Streptophyta</taxon>
        <taxon>Embryophyta</taxon>
        <taxon>Tracheophyta</taxon>
        <taxon>Spermatophyta</taxon>
        <taxon>Magnoliopsida</taxon>
        <taxon>Ranunculales</taxon>
        <taxon>Circaeasteraceae</taxon>
        <taxon>Kingdonia</taxon>
    </lineage>
</organism>
<gene>
    <name evidence="7" type="ORF">GIB67_015344</name>
</gene>
<feature type="region of interest" description="Disordered" evidence="6">
    <location>
        <begin position="88"/>
        <end position="110"/>
    </location>
</feature>
<dbReference type="GO" id="GO:0005789">
    <property type="term" value="C:endoplasmic reticulum membrane"/>
    <property type="evidence" value="ECO:0007669"/>
    <property type="project" value="TreeGrafter"/>
</dbReference>
<sequence>IYYFSAGGLHHKQWVEVAALYFLGMIGHFGLGNSNTLATIDVAGAFMGLSSHSALLSSILMFSITYANKENDEVYTQVTFFPEPELGERNVEDTGHEDEMGEEEGGGVSPRMLTPHMLCVPILQDYTQERPSQELVAKDLYEVEWKFQHFYRGSIAILHRTVQENPEPQSNQHSNDRQEGPQVADGYKEEAPRHIKPMSNMKIPHLMELPPVGLSCGLSGYGSKEIYYTAPLMNLWMKYSQLQPPHDSPSVIRSLLLTARLNSPPRPSSSFAPPLRPVFDQELPDFVSDCTRVLASFILSSSMLTYLSASCIMYMDMKPAEEFHTGVGSQPKPVSVEKQVSMEKRMAKPNKFEFPVTEATMVVTPGNSGTFGGNKRSIPSSGSGNGFLPVELEVQRASGRTHSDPTSTCRSFRGQSLTLSEFLATHDLVKVQQRVAYEDILISKEPKM</sequence>
<dbReference type="InterPro" id="IPR015300">
    <property type="entry name" value="DNA-bd_pseudobarrel_sf"/>
</dbReference>
<feature type="non-terminal residue" evidence="7">
    <location>
        <position position="1"/>
    </location>
</feature>
<feature type="compositionally biased region" description="Basic and acidic residues" evidence="6">
    <location>
        <begin position="88"/>
        <end position="98"/>
    </location>
</feature>
<proteinExistence type="predicted"/>
<accession>A0A7J7KYP2</accession>
<dbReference type="GO" id="GO:0005634">
    <property type="term" value="C:nucleus"/>
    <property type="evidence" value="ECO:0007669"/>
    <property type="project" value="UniProtKB-SubCell"/>
</dbReference>
<feature type="region of interest" description="Disordered" evidence="6">
    <location>
        <begin position="165"/>
        <end position="187"/>
    </location>
</feature>
<evidence type="ECO:0000256" key="2">
    <source>
        <dbReference type="ARBA" id="ARBA00023015"/>
    </source>
</evidence>
<keyword evidence="8" id="KW-1185">Reference proteome</keyword>
<evidence type="ECO:0000256" key="4">
    <source>
        <dbReference type="ARBA" id="ARBA00023163"/>
    </source>
</evidence>
<evidence type="ECO:0000256" key="6">
    <source>
        <dbReference type="SAM" id="MobiDB-lite"/>
    </source>
</evidence>
<evidence type="ECO:0000256" key="1">
    <source>
        <dbReference type="ARBA" id="ARBA00004123"/>
    </source>
</evidence>
<evidence type="ECO:0000256" key="5">
    <source>
        <dbReference type="ARBA" id="ARBA00023242"/>
    </source>
</evidence>
<dbReference type="InterPro" id="IPR039527">
    <property type="entry name" value="PIGG/GPI7"/>
</dbReference>
<dbReference type="EMBL" id="JACGCM010002784">
    <property type="protein sequence ID" value="KAF6135491.1"/>
    <property type="molecule type" value="Genomic_DNA"/>
</dbReference>
<evidence type="ECO:0000313" key="7">
    <source>
        <dbReference type="EMBL" id="KAF6135491.1"/>
    </source>
</evidence>
<keyword evidence="5" id="KW-0539">Nucleus</keyword>
<dbReference type="GO" id="GO:0003677">
    <property type="term" value="F:DNA binding"/>
    <property type="evidence" value="ECO:0007669"/>
    <property type="project" value="UniProtKB-KW"/>
</dbReference>
<dbReference type="PANTHER" id="PTHR23072:SF0">
    <property type="entry name" value="GPI ETHANOLAMINE PHOSPHATE TRANSFERASE 2"/>
    <property type="match status" value="1"/>
</dbReference>
<dbReference type="GO" id="GO:0051267">
    <property type="term" value="F:CP2 mannose-ethanolamine phosphotransferase activity"/>
    <property type="evidence" value="ECO:0007669"/>
    <property type="project" value="TreeGrafter"/>
</dbReference>
<keyword evidence="4" id="KW-0804">Transcription</keyword>
<dbReference type="GO" id="GO:0006506">
    <property type="term" value="P:GPI anchor biosynthetic process"/>
    <property type="evidence" value="ECO:0007669"/>
    <property type="project" value="InterPro"/>
</dbReference>
<evidence type="ECO:0000313" key="8">
    <source>
        <dbReference type="Proteomes" id="UP000541444"/>
    </source>
</evidence>
<comment type="caution">
    <text evidence="7">The sequence shown here is derived from an EMBL/GenBank/DDBJ whole genome shotgun (WGS) entry which is preliminary data.</text>
</comment>
<dbReference type="AlphaFoldDB" id="A0A7J7KYP2"/>
<dbReference type="OrthoDB" id="10071381at2759"/>
<name>A0A7J7KYP2_9MAGN</name>
<protein>
    <submittedName>
        <fullName evidence="7">Uncharacterized protein</fullName>
    </submittedName>
</protein>